<dbReference type="EMBL" id="CAKOFQ010006751">
    <property type="protein sequence ID" value="CAH1968221.1"/>
    <property type="molecule type" value="Genomic_DNA"/>
</dbReference>
<keyword evidence="2" id="KW-1185">Reference proteome</keyword>
<evidence type="ECO:0000313" key="2">
    <source>
        <dbReference type="Proteomes" id="UP001152888"/>
    </source>
</evidence>
<gene>
    <name evidence="1" type="ORF">ACAOBT_LOCUS7729</name>
</gene>
<comment type="caution">
    <text evidence="1">The sequence shown here is derived from an EMBL/GenBank/DDBJ whole genome shotgun (WGS) entry which is preliminary data.</text>
</comment>
<protein>
    <submittedName>
        <fullName evidence="1">Uncharacterized protein</fullName>
    </submittedName>
</protein>
<dbReference type="AlphaFoldDB" id="A0A9P0K6N3"/>
<organism evidence="1 2">
    <name type="scientific">Acanthoscelides obtectus</name>
    <name type="common">Bean weevil</name>
    <name type="synonym">Bruchus obtectus</name>
    <dbReference type="NCBI Taxonomy" id="200917"/>
    <lineage>
        <taxon>Eukaryota</taxon>
        <taxon>Metazoa</taxon>
        <taxon>Ecdysozoa</taxon>
        <taxon>Arthropoda</taxon>
        <taxon>Hexapoda</taxon>
        <taxon>Insecta</taxon>
        <taxon>Pterygota</taxon>
        <taxon>Neoptera</taxon>
        <taxon>Endopterygota</taxon>
        <taxon>Coleoptera</taxon>
        <taxon>Polyphaga</taxon>
        <taxon>Cucujiformia</taxon>
        <taxon>Chrysomeloidea</taxon>
        <taxon>Chrysomelidae</taxon>
        <taxon>Bruchinae</taxon>
        <taxon>Bruchini</taxon>
        <taxon>Acanthoscelides</taxon>
    </lineage>
</organism>
<sequence length="37" mass="4771">MFSMMIKLYITDYNLYHQIIRTRVWKMMSDWDEREKP</sequence>
<accession>A0A9P0K6N3</accession>
<dbReference type="Proteomes" id="UP001152888">
    <property type="component" value="Unassembled WGS sequence"/>
</dbReference>
<reference evidence="1" key="1">
    <citation type="submission" date="2022-03" db="EMBL/GenBank/DDBJ databases">
        <authorList>
            <person name="Sayadi A."/>
        </authorList>
    </citation>
    <scope>NUCLEOTIDE SEQUENCE</scope>
</reference>
<evidence type="ECO:0000313" key="1">
    <source>
        <dbReference type="EMBL" id="CAH1968221.1"/>
    </source>
</evidence>
<proteinExistence type="predicted"/>
<name>A0A9P0K6N3_ACAOB</name>